<dbReference type="InterPro" id="IPR038765">
    <property type="entry name" value="Papain-like_cys_pep_sf"/>
</dbReference>
<dbReference type="EMBL" id="GL732886">
    <property type="protein sequence ID" value="EFX64067.1"/>
    <property type="molecule type" value="Genomic_DNA"/>
</dbReference>
<proteinExistence type="inferred from homology"/>
<dbReference type="GO" id="GO:0006508">
    <property type="term" value="P:proteolysis"/>
    <property type="evidence" value="ECO:0007669"/>
    <property type="project" value="UniProtKB-KW"/>
</dbReference>
<name>E9HW11_DAPPU</name>
<dbReference type="GO" id="GO:0008234">
    <property type="term" value="F:cysteine-type peptidase activity"/>
    <property type="evidence" value="ECO:0007669"/>
    <property type="project" value="InterPro"/>
</dbReference>
<dbReference type="Proteomes" id="UP000000305">
    <property type="component" value="Unassembled WGS sequence"/>
</dbReference>
<dbReference type="PhylomeDB" id="E9HW11"/>
<dbReference type="Pfam" id="PF02902">
    <property type="entry name" value="Peptidase_C48"/>
    <property type="match status" value="1"/>
</dbReference>
<dbReference type="OMA" id="AIANATX"/>
<evidence type="ECO:0000259" key="4">
    <source>
        <dbReference type="PROSITE" id="PS50600"/>
    </source>
</evidence>
<reference evidence="5 6" key="1">
    <citation type="journal article" date="2011" name="Science">
        <title>The ecoresponsive genome of Daphnia pulex.</title>
        <authorList>
            <person name="Colbourne J.K."/>
            <person name="Pfrender M.E."/>
            <person name="Gilbert D."/>
            <person name="Thomas W.K."/>
            <person name="Tucker A."/>
            <person name="Oakley T.H."/>
            <person name="Tokishita S."/>
            <person name="Aerts A."/>
            <person name="Arnold G.J."/>
            <person name="Basu M.K."/>
            <person name="Bauer D.J."/>
            <person name="Caceres C.E."/>
            <person name="Carmel L."/>
            <person name="Casola C."/>
            <person name="Choi J.H."/>
            <person name="Detter J.C."/>
            <person name="Dong Q."/>
            <person name="Dusheyko S."/>
            <person name="Eads B.D."/>
            <person name="Frohlich T."/>
            <person name="Geiler-Samerotte K.A."/>
            <person name="Gerlach D."/>
            <person name="Hatcher P."/>
            <person name="Jogdeo S."/>
            <person name="Krijgsveld J."/>
            <person name="Kriventseva E.V."/>
            <person name="Kultz D."/>
            <person name="Laforsch C."/>
            <person name="Lindquist E."/>
            <person name="Lopez J."/>
            <person name="Manak J.R."/>
            <person name="Muller J."/>
            <person name="Pangilinan J."/>
            <person name="Patwardhan R.P."/>
            <person name="Pitluck S."/>
            <person name="Pritham E.J."/>
            <person name="Rechtsteiner A."/>
            <person name="Rho M."/>
            <person name="Rogozin I.B."/>
            <person name="Sakarya O."/>
            <person name="Salamov A."/>
            <person name="Schaack S."/>
            <person name="Shapiro H."/>
            <person name="Shiga Y."/>
            <person name="Skalitzky C."/>
            <person name="Smith Z."/>
            <person name="Souvorov A."/>
            <person name="Sung W."/>
            <person name="Tang Z."/>
            <person name="Tsuchiya D."/>
            <person name="Tu H."/>
            <person name="Vos H."/>
            <person name="Wang M."/>
            <person name="Wolf Y.I."/>
            <person name="Yamagata H."/>
            <person name="Yamada T."/>
            <person name="Ye Y."/>
            <person name="Shaw J.R."/>
            <person name="Andrews J."/>
            <person name="Crease T.J."/>
            <person name="Tang H."/>
            <person name="Lucas S.M."/>
            <person name="Robertson H.M."/>
            <person name="Bork P."/>
            <person name="Koonin E.V."/>
            <person name="Zdobnov E.M."/>
            <person name="Grigoriev I.V."/>
            <person name="Lynch M."/>
            <person name="Boore J.L."/>
        </authorList>
    </citation>
    <scope>NUCLEOTIDE SEQUENCE [LARGE SCALE GENOMIC DNA]</scope>
</reference>
<evidence type="ECO:0000313" key="5">
    <source>
        <dbReference type="EMBL" id="EFX64067.1"/>
    </source>
</evidence>
<dbReference type="PANTHER" id="PTHR34718">
    <property type="entry name" value="PHD-TYPE DOMAIN-CONTAINING PROTEIN"/>
    <property type="match status" value="1"/>
</dbReference>
<dbReference type="InParanoid" id="E9HW11"/>
<feature type="domain" description="Ubiquitin-like protease family profile" evidence="4">
    <location>
        <begin position="1"/>
        <end position="143"/>
    </location>
</feature>
<keyword evidence="3" id="KW-0378">Hydrolase</keyword>
<dbReference type="InterPro" id="IPR003653">
    <property type="entry name" value="Peptidase_C48_C"/>
</dbReference>
<gene>
    <name evidence="5" type="ORF">DAPPUDRAFT_334629</name>
</gene>
<dbReference type="PROSITE" id="PS50600">
    <property type="entry name" value="ULP_PROTEASE"/>
    <property type="match status" value="1"/>
</dbReference>
<accession>E9HW11</accession>
<dbReference type="HOGENOM" id="CLU_122556_0_0_1"/>
<sequence>MLFLDKVEQLTKTNRLTSGFINRAMQMLSQQHPDIGGLYCCTLGASLEYPQATGDKWMQIIHDGSNHWVLASKGFSETDRDHVMVYDSSAGDFSEWECDHVVSCMSSLLKTFEKEMMYIIKSCQQQGNGYDCGVFAIAFATSLANGTDPATLLYNPDTMRTHLDSCMKSGVLLPFPSTTSRIKRFRKDAVKQVPLYCYLQNNRLQFDERR</sequence>
<evidence type="ECO:0000313" key="6">
    <source>
        <dbReference type="Proteomes" id="UP000000305"/>
    </source>
</evidence>
<protein>
    <recommendedName>
        <fullName evidence="4">Ubiquitin-like protease family profile domain-containing protein</fullName>
    </recommendedName>
</protein>
<evidence type="ECO:0000256" key="3">
    <source>
        <dbReference type="ARBA" id="ARBA00022801"/>
    </source>
</evidence>
<evidence type="ECO:0000256" key="1">
    <source>
        <dbReference type="ARBA" id="ARBA00005234"/>
    </source>
</evidence>
<dbReference type="SUPFAM" id="SSF54001">
    <property type="entry name" value="Cysteine proteinases"/>
    <property type="match status" value="1"/>
</dbReference>
<evidence type="ECO:0000256" key="2">
    <source>
        <dbReference type="ARBA" id="ARBA00022670"/>
    </source>
</evidence>
<comment type="similarity">
    <text evidence="1">Belongs to the peptidase C48 family.</text>
</comment>
<organism evidence="5 6">
    <name type="scientific">Daphnia pulex</name>
    <name type="common">Water flea</name>
    <dbReference type="NCBI Taxonomy" id="6669"/>
    <lineage>
        <taxon>Eukaryota</taxon>
        <taxon>Metazoa</taxon>
        <taxon>Ecdysozoa</taxon>
        <taxon>Arthropoda</taxon>
        <taxon>Crustacea</taxon>
        <taxon>Branchiopoda</taxon>
        <taxon>Diplostraca</taxon>
        <taxon>Cladocera</taxon>
        <taxon>Anomopoda</taxon>
        <taxon>Daphniidae</taxon>
        <taxon>Daphnia</taxon>
    </lineage>
</organism>
<dbReference type="KEGG" id="dpx:DAPPUDRAFT_334629"/>
<keyword evidence="2" id="KW-0645">Protease</keyword>
<dbReference type="Gene3D" id="3.40.395.10">
    <property type="entry name" value="Adenoviral Proteinase, Chain A"/>
    <property type="match status" value="1"/>
</dbReference>
<dbReference type="PANTHER" id="PTHR34718:SF2">
    <property type="entry name" value="PHD-TYPE DOMAIN-CONTAINING PROTEIN"/>
    <property type="match status" value="1"/>
</dbReference>
<keyword evidence="6" id="KW-1185">Reference proteome</keyword>
<dbReference type="AlphaFoldDB" id="E9HW11"/>
<dbReference type="OrthoDB" id="6353126at2759"/>
<dbReference type="eggNOG" id="ENOG502SV05">
    <property type="taxonomic scope" value="Eukaryota"/>
</dbReference>